<dbReference type="GO" id="GO:0000724">
    <property type="term" value="P:double-strand break repair via homologous recombination"/>
    <property type="evidence" value="ECO:0007669"/>
    <property type="project" value="TreeGrafter"/>
</dbReference>
<dbReference type="FunFam" id="1.10.10.10:FF:000168">
    <property type="entry name" value="Replication protein A 32 kDa subunit"/>
    <property type="match status" value="1"/>
</dbReference>
<keyword evidence="5" id="KW-0539">Nucleus</keyword>
<organism evidence="7 8">
    <name type="scientific">Seriola dumerili</name>
    <name type="common">Greater amberjack</name>
    <name type="synonym">Caranx dumerili</name>
    <dbReference type="NCBI Taxonomy" id="41447"/>
    <lineage>
        <taxon>Eukaryota</taxon>
        <taxon>Metazoa</taxon>
        <taxon>Chordata</taxon>
        <taxon>Craniata</taxon>
        <taxon>Vertebrata</taxon>
        <taxon>Euteleostomi</taxon>
        <taxon>Actinopterygii</taxon>
        <taxon>Neopterygii</taxon>
        <taxon>Teleostei</taxon>
        <taxon>Neoteleostei</taxon>
        <taxon>Acanthomorphata</taxon>
        <taxon>Carangaria</taxon>
        <taxon>Carangiformes</taxon>
        <taxon>Carangidae</taxon>
        <taxon>Seriola</taxon>
    </lineage>
</organism>
<evidence type="ECO:0000259" key="6">
    <source>
        <dbReference type="Pfam" id="PF08784"/>
    </source>
</evidence>
<dbReference type="InterPro" id="IPR036390">
    <property type="entry name" value="WH_DNA-bd_sf"/>
</dbReference>
<evidence type="ECO:0000256" key="2">
    <source>
        <dbReference type="ARBA" id="ARBA00007815"/>
    </source>
</evidence>
<keyword evidence="3" id="KW-0235">DNA replication</keyword>
<dbReference type="SUPFAM" id="SSF50249">
    <property type="entry name" value="Nucleic acid-binding proteins"/>
    <property type="match status" value="1"/>
</dbReference>
<protein>
    <recommendedName>
        <fullName evidence="6">Replication protein A C-terminal domain-containing protein</fullName>
    </recommendedName>
</protein>
<proteinExistence type="inferred from homology"/>
<dbReference type="Pfam" id="PF08784">
    <property type="entry name" value="RPA_C"/>
    <property type="match status" value="1"/>
</dbReference>
<dbReference type="GO" id="GO:0006289">
    <property type="term" value="P:nucleotide-excision repair"/>
    <property type="evidence" value="ECO:0007669"/>
    <property type="project" value="TreeGrafter"/>
</dbReference>
<dbReference type="PIRSF" id="PIRSF036949">
    <property type="entry name" value="RPA32"/>
    <property type="match status" value="1"/>
</dbReference>
<keyword evidence="8" id="KW-1185">Reference proteome</keyword>
<dbReference type="PANTHER" id="PTHR13989">
    <property type="entry name" value="REPLICATION PROTEIN A-RELATED"/>
    <property type="match status" value="1"/>
</dbReference>
<dbReference type="GO" id="GO:0005662">
    <property type="term" value="C:DNA replication factor A complex"/>
    <property type="evidence" value="ECO:0007669"/>
    <property type="project" value="TreeGrafter"/>
</dbReference>
<evidence type="ECO:0000256" key="3">
    <source>
        <dbReference type="ARBA" id="ARBA00022705"/>
    </source>
</evidence>
<dbReference type="InterPro" id="IPR014646">
    <property type="entry name" value="Rfa2/RPA32"/>
</dbReference>
<dbReference type="GO" id="GO:0000781">
    <property type="term" value="C:chromosome, telomeric region"/>
    <property type="evidence" value="ECO:0007669"/>
    <property type="project" value="TreeGrafter"/>
</dbReference>
<dbReference type="Gene3D" id="1.10.10.10">
    <property type="entry name" value="Winged helix-like DNA-binding domain superfamily/Winged helix DNA-binding domain"/>
    <property type="match status" value="1"/>
</dbReference>
<dbReference type="GO" id="GO:0006260">
    <property type="term" value="P:DNA replication"/>
    <property type="evidence" value="ECO:0007669"/>
    <property type="project" value="UniProtKB-KW"/>
</dbReference>
<dbReference type="Proteomes" id="UP000261420">
    <property type="component" value="Unplaced"/>
</dbReference>
<dbReference type="GeneTree" id="ENSGT00940000168634"/>
<dbReference type="STRING" id="41447.ENSSDUP00000016000"/>
<comment type="similarity">
    <text evidence="2">Belongs to the replication factor A protein 2 family.</text>
</comment>
<dbReference type="AlphaFoldDB" id="A0A3B4UE89"/>
<reference evidence="7" key="2">
    <citation type="submission" date="2025-09" db="UniProtKB">
        <authorList>
            <consortium name="Ensembl"/>
        </authorList>
    </citation>
    <scope>IDENTIFICATION</scope>
</reference>
<evidence type="ECO:0000256" key="1">
    <source>
        <dbReference type="ARBA" id="ARBA00004123"/>
    </source>
</evidence>
<dbReference type="GO" id="GO:0003697">
    <property type="term" value="F:single-stranded DNA binding"/>
    <property type="evidence" value="ECO:0007669"/>
    <property type="project" value="TreeGrafter"/>
</dbReference>
<accession>A0A3B4UE89</accession>
<evidence type="ECO:0000256" key="4">
    <source>
        <dbReference type="ARBA" id="ARBA00023125"/>
    </source>
</evidence>
<dbReference type="CDD" id="cd04478">
    <property type="entry name" value="RPA2_DBD_D"/>
    <property type="match status" value="1"/>
</dbReference>
<dbReference type="InterPro" id="IPR014892">
    <property type="entry name" value="RPA_C"/>
</dbReference>
<dbReference type="InterPro" id="IPR012340">
    <property type="entry name" value="NA-bd_OB-fold"/>
</dbReference>
<feature type="domain" description="Replication protein A C-terminal" evidence="6">
    <location>
        <begin position="183"/>
        <end position="243"/>
    </location>
</feature>
<evidence type="ECO:0000256" key="5">
    <source>
        <dbReference type="ARBA" id="ARBA00023242"/>
    </source>
</evidence>
<dbReference type="Ensembl" id="ENSSDUT00000016292.1">
    <property type="protein sequence ID" value="ENSSDUP00000016000.1"/>
    <property type="gene ID" value="ENSSDUG00000011681.1"/>
</dbReference>
<dbReference type="Gene3D" id="2.40.50.140">
    <property type="entry name" value="Nucleic acid-binding proteins"/>
    <property type="match status" value="1"/>
</dbReference>
<evidence type="ECO:0000313" key="8">
    <source>
        <dbReference type="Proteomes" id="UP000261420"/>
    </source>
</evidence>
<comment type="subcellular location">
    <subcellularLocation>
        <location evidence="1">Nucleus</location>
    </subcellularLocation>
</comment>
<dbReference type="InterPro" id="IPR040260">
    <property type="entry name" value="RFA2-like"/>
</dbReference>
<name>A0A3B4UE89_SERDU</name>
<dbReference type="InterPro" id="IPR036388">
    <property type="entry name" value="WH-like_DNA-bd_sf"/>
</dbReference>
<keyword evidence="4" id="KW-0238">DNA-binding</keyword>
<dbReference type="OMA" id="DEHHFKA"/>
<dbReference type="SUPFAM" id="SSF46785">
    <property type="entry name" value="Winged helix' DNA-binding domain"/>
    <property type="match status" value="1"/>
</dbReference>
<evidence type="ECO:0000313" key="7">
    <source>
        <dbReference type="Ensembl" id="ENSSDUP00000016000.1"/>
    </source>
</evidence>
<dbReference type="GO" id="GO:0035861">
    <property type="term" value="C:site of double-strand break"/>
    <property type="evidence" value="ECO:0007669"/>
    <property type="project" value="TreeGrafter"/>
</dbReference>
<dbReference type="PANTHER" id="PTHR13989:SF16">
    <property type="entry name" value="REPLICATION PROTEIN A2"/>
    <property type="match status" value="1"/>
</dbReference>
<reference evidence="7" key="1">
    <citation type="submission" date="2025-08" db="UniProtKB">
        <authorList>
            <consortium name="Ensembl"/>
        </authorList>
    </citation>
    <scope>IDENTIFICATION</scope>
</reference>
<sequence>MWNQACSPSSARKSGHKAGKSKKAALQILPCTVSQLLSASPVSSDAFAICDWELNQVSVVGVIRGLSPFVTNVQYAVDDMTGPRLNVKQWVSAEDGAVMTFASLGTYVKVIGNLRNFSGQRSLLAVNIRCIDDPNEITSHMLEVVQAHMELFGTVFDVNMNTCLASLSGRCSGGPLAGGITPHGLSTVRDQVLHVIRKFSHRDVGISLHDLRTQLDYLSTGDIRSSLAFLLNEGHVFSTIDEQHYKSAEP</sequence>